<evidence type="ECO:0000313" key="1">
    <source>
        <dbReference type="EMBL" id="PAU85309.1"/>
    </source>
</evidence>
<evidence type="ECO:0000313" key="2">
    <source>
        <dbReference type="Proteomes" id="UP000218083"/>
    </source>
</evidence>
<protein>
    <submittedName>
        <fullName evidence="1">Uncharacterized protein</fullName>
    </submittedName>
</protein>
<keyword evidence="2" id="KW-1185">Reference proteome</keyword>
<dbReference type="AlphaFoldDB" id="A0A2A2FL44"/>
<dbReference type="EMBL" id="NSKC01000001">
    <property type="protein sequence ID" value="PAU85309.1"/>
    <property type="molecule type" value="Genomic_DNA"/>
</dbReference>
<organism evidence="1 2">
    <name type="scientific">Halorubrum salipaludis</name>
    <dbReference type="NCBI Taxonomy" id="2032630"/>
    <lineage>
        <taxon>Archaea</taxon>
        <taxon>Methanobacteriati</taxon>
        <taxon>Methanobacteriota</taxon>
        <taxon>Stenosarchaea group</taxon>
        <taxon>Halobacteria</taxon>
        <taxon>Halobacteriales</taxon>
        <taxon>Haloferacaceae</taxon>
        <taxon>Halorubrum</taxon>
    </lineage>
</organism>
<dbReference type="Proteomes" id="UP000218083">
    <property type="component" value="Unassembled WGS sequence"/>
</dbReference>
<accession>A0A2A2FL44</accession>
<proteinExistence type="predicted"/>
<sequence>MTTLYCAICGNRFEPDDDHMWIDAERKPRTCHPTAPLYEADAEYAFHVDCWERETSGWRAPA</sequence>
<dbReference type="RefSeq" id="WP_095635428.1">
    <property type="nucleotide sequence ID" value="NZ_NSKC01000001.1"/>
</dbReference>
<comment type="caution">
    <text evidence="1">The sequence shown here is derived from an EMBL/GenBank/DDBJ whole genome shotgun (WGS) entry which is preliminary data.</text>
</comment>
<reference evidence="1 2" key="1">
    <citation type="submission" date="2017-08" db="EMBL/GenBank/DDBJ databases">
        <title>The strain WRN001 was isolated from Binhai saline alkaline soil, Tianjin, China.</title>
        <authorList>
            <person name="Liu D."/>
            <person name="Zhang G."/>
        </authorList>
    </citation>
    <scope>NUCLEOTIDE SEQUENCE [LARGE SCALE GENOMIC DNA]</scope>
    <source>
        <strain evidence="1 2">WN019</strain>
    </source>
</reference>
<name>A0A2A2FL44_9EURY</name>
<dbReference type="OrthoDB" id="314354at2157"/>
<gene>
    <name evidence="1" type="ORF">CK500_01175</name>
</gene>